<comment type="caution">
    <text evidence="8">The sequence shown here is derived from an EMBL/GenBank/DDBJ whole genome shotgun (WGS) entry which is preliminary data.</text>
</comment>
<dbReference type="InterPro" id="IPR050196">
    <property type="entry name" value="Cytochrome_P450_Monoox"/>
</dbReference>
<dbReference type="Proteomes" id="UP000295087">
    <property type="component" value="Unassembled WGS sequence"/>
</dbReference>
<keyword evidence="4" id="KW-0560">Oxidoreductase</keyword>
<evidence type="ECO:0000313" key="8">
    <source>
        <dbReference type="EMBL" id="TDP31167.1"/>
    </source>
</evidence>
<dbReference type="PANTHER" id="PTHR24291">
    <property type="entry name" value="CYTOCHROME P450 FAMILY 4"/>
    <property type="match status" value="1"/>
</dbReference>
<keyword evidence="7" id="KW-0472">Membrane</keyword>
<dbReference type="AlphaFoldDB" id="A0A4R6P123"/>
<dbReference type="GO" id="GO:0020037">
    <property type="term" value="F:heme binding"/>
    <property type="evidence" value="ECO:0007669"/>
    <property type="project" value="InterPro"/>
</dbReference>
<dbReference type="GO" id="GO:0016705">
    <property type="term" value="F:oxidoreductase activity, acting on paired donors, with incorporation or reduction of molecular oxygen"/>
    <property type="evidence" value="ECO:0007669"/>
    <property type="project" value="InterPro"/>
</dbReference>
<dbReference type="Gene3D" id="1.10.630.10">
    <property type="entry name" value="Cytochrome P450"/>
    <property type="match status" value="1"/>
</dbReference>
<evidence type="ECO:0000256" key="5">
    <source>
        <dbReference type="ARBA" id="ARBA00023004"/>
    </source>
</evidence>
<keyword evidence="7" id="KW-0812">Transmembrane</keyword>
<dbReference type="GO" id="GO:0005506">
    <property type="term" value="F:iron ion binding"/>
    <property type="evidence" value="ECO:0007669"/>
    <property type="project" value="InterPro"/>
</dbReference>
<dbReference type="PANTHER" id="PTHR24291:SF50">
    <property type="entry name" value="BIFUNCTIONAL ALBAFLAVENONE MONOOXYGENASE_TERPENE SYNTHASE"/>
    <property type="match status" value="1"/>
</dbReference>
<reference evidence="8 9" key="1">
    <citation type="submission" date="2019-03" db="EMBL/GenBank/DDBJ databases">
        <title>Genomic Encyclopedia of Type Strains, Phase IV (KMG-IV): sequencing the most valuable type-strain genomes for metagenomic binning, comparative biology and taxonomic classification.</title>
        <authorList>
            <person name="Goeker M."/>
        </authorList>
    </citation>
    <scope>NUCLEOTIDE SEQUENCE [LARGE SCALE GENOMIC DNA]</scope>
    <source>
        <strain evidence="8 9">DSM 44496</strain>
    </source>
</reference>
<evidence type="ECO:0000256" key="7">
    <source>
        <dbReference type="SAM" id="Phobius"/>
    </source>
</evidence>
<dbReference type="GO" id="GO:0004497">
    <property type="term" value="F:monooxygenase activity"/>
    <property type="evidence" value="ECO:0007669"/>
    <property type="project" value="UniProtKB-KW"/>
</dbReference>
<evidence type="ECO:0000313" key="9">
    <source>
        <dbReference type="Proteomes" id="UP000295087"/>
    </source>
</evidence>
<sequence>MPGHRLGGVRAAATLADLGFAGFAAGVIARRRRMMGILERTQADGRAVRRMHALRDEFGSGPVELSLPGRRVVVVTDPADVGRVLAQAPSPFDPANREKRAALRQFQPHGVLISEGPIREERRAVNEAALETGRPLHRLATPFAEVIADEAARMLAAASSTGTLDAAQFTTAWWRLVRRLVLGSSAREDHDITDRLWQLRSAANWSFLVPQRRRSGEEFSESLYRYAESAEKDSLLGALTEVSASGATDPVGQVPHWLFAFDAAGMALSRAVALLATHPDQRAAAVAEAQHATTPATLPYLRACVLESVRLWPTTPLILRDVTEDTAWRDDEQRFTTEAGAALLIAAVAFHRDPRLLPFADDFVPDIWLDGRAKDYPQLVPFSAGPAACPGQDLVLFVTSTLLGEMLRGARFELTSTLRLDPSTPLPVTLNNFGLEFRVESRHDAPILNKSMS</sequence>
<feature type="transmembrane region" description="Helical" evidence="7">
    <location>
        <begin position="12"/>
        <end position="29"/>
    </location>
</feature>
<comment type="similarity">
    <text evidence="1">Belongs to the cytochrome P450 family.</text>
</comment>
<keyword evidence="2" id="KW-0349">Heme</keyword>
<keyword evidence="7" id="KW-1133">Transmembrane helix</keyword>
<evidence type="ECO:0000256" key="1">
    <source>
        <dbReference type="ARBA" id="ARBA00010617"/>
    </source>
</evidence>
<proteinExistence type="inferred from homology"/>
<gene>
    <name evidence="8" type="ORF">DFR75_109136</name>
</gene>
<dbReference type="InterPro" id="IPR001128">
    <property type="entry name" value="Cyt_P450"/>
</dbReference>
<dbReference type="Pfam" id="PF00067">
    <property type="entry name" value="p450"/>
    <property type="match status" value="1"/>
</dbReference>
<keyword evidence="3" id="KW-0479">Metal-binding</keyword>
<name>A0A4R6P123_NOCIG</name>
<protein>
    <submittedName>
        <fullName evidence="8">Cytochrome P450</fullName>
    </submittedName>
</protein>
<keyword evidence="9" id="KW-1185">Reference proteome</keyword>
<dbReference type="RefSeq" id="WP_067494085.1">
    <property type="nucleotide sequence ID" value="NZ_JBHXPO010000010.1"/>
</dbReference>
<evidence type="ECO:0000256" key="3">
    <source>
        <dbReference type="ARBA" id="ARBA00022723"/>
    </source>
</evidence>
<organism evidence="8 9">
    <name type="scientific">Nocardia ignorata</name>
    <dbReference type="NCBI Taxonomy" id="145285"/>
    <lineage>
        <taxon>Bacteria</taxon>
        <taxon>Bacillati</taxon>
        <taxon>Actinomycetota</taxon>
        <taxon>Actinomycetes</taxon>
        <taxon>Mycobacteriales</taxon>
        <taxon>Nocardiaceae</taxon>
        <taxon>Nocardia</taxon>
    </lineage>
</organism>
<dbReference type="SUPFAM" id="SSF48264">
    <property type="entry name" value="Cytochrome P450"/>
    <property type="match status" value="1"/>
</dbReference>
<evidence type="ECO:0000256" key="6">
    <source>
        <dbReference type="ARBA" id="ARBA00023033"/>
    </source>
</evidence>
<evidence type="ECO:0000256" key="4">
    <source>
        <dbReference type="ARBA" id="ARBA00023002"/>
    </source>
</evidence>
<accession>A0A4R6P123</accession>
<evidence type="ECO:0000256" key="2">
    <source>
        <dbReference type="ARBA" id="ARBA00022617"/>
    </source>
</evidence>
<dbReference type="InterPro" id="IPR036396">
    <property type="entry name" value="Cyt_P450_sf"/>
</dbReference>
<dbReference type="EMBL" id="SNXK01000009">
    <property type="protein sequence ID" value="TDP31167.1"/>
    <property type="molecule type" value="Genomic_DNA"/>
</dbReference>
<keyword evidence="5" id="KW-0408">Iron</keyword>
<keyword evidence="6" id="KW-0503">Monooxygenase</keyword>